<dbReference type="AlphaFoldDB" id="A0A5J9TCX0"/>
<dbReference type="SMART" id="SM00256">
    <property type="entry name" value="FBOX"/>
    <property type="match status" value="1"/>
</dbReference>
<proteinExistence type="predicted"/>
<feature type="domain" description="F-box" evidence="1">
    <location>
        <begin position="7"/>
        <end position="47"/>
    </location>
</feature>
<organism evidence="2 3">
    <name type="scientific">Eragrostis curvula</name>
    <name type="common">weeping love grass</name>
    <dbReference type="NCBI Taxonomy" id="38414"/>
    <lineage>
        <taxon>Eukaryota</taxon>
        <taxon>Viridiplantae</taxon>
        <taxon>Streptophyta</taxon>
        <taxon>Embryophyta</taxon>
        <taxon>Tracheophyta</taxon>
        <taxon>Spermatophyta</taxon>
        <taxon>Magnoliopsida</taxon>
        <taxon>Liliopsida</taxon>
        <taxon>Poales</taxon>
        <taxon>Poaceae</taxon>
        <taxon>PACMAD clade</taxon>
        <taxon>Chloridoideae</taxon>
        <taxon>Eragrostideae</taxon>
        <taxon>Eragrostidinae</taxon>
        <taxon>Eragrostis</taxon>
    </lineage>
</organism>
<dbReference type="InterPro" id="IPR036047">
    <property type="entry name" value="F-box-like_dom_sf"/>
</dbReference>
<reference evidence="2 3" key="1">
    <citation type="journal article" date="2019" name="Sci. Rep.">
        <title>A high-quality genome of Eragrostis curvula grass provides insights into Poaceae evolution and supports new strategies to enhance forage quality.</title>
        <authorList>
            <person name="Carballo J."/>
            <person name="Santos B.A.C.M."/>
            <person name="Zappacosta D."/>
            <person name="Garbus I."/>
            <person name="Selva J.P."/>
            <person name="Gallo C.A."/>
            <person name="Diaz A."/>
            <person name="Albertini E."/>
            <person name="Caccamo M."/>
            <person name="Echenique V."/>
        </authorList>
    </citation>
    <scope>NUCLEOTIDE SEQUENCE [LARGE SCALE GENOMIC DNA]</scope>
    <source>
        <strain evidence="3">cv. Victoria</strain>
        <tissue evidence="2">Leaf</tissue>
    </source>
</reference>
<keyword evidence="3" id="KW-1185">Reference proteome</keyword>
<evidence type="ECO:0000259" key="1">
    <source>
        <dbReference type="SMART" id="SM00256"/>
    </source>
</evidence>
<dbReference type="InterPro" id="IPR001810">
    <property type="entry name" value="F-box_dom"/>
</dbReference>
<comment type="caution">
    <text evidence="2">The sequence shown here is derived from an EMBL/GenBank/DDBJ whole genome shotgun (WGS) entry which is preliminary data.</text>
</comment>
<gene>
    <name evidence="2" type="ORF">EJB05_42632</name>
</gene>
<accession>A0A5J9TCX0</accession>
<dbReference type="OrthoDB" id="3800738at2759"/>
<dbReference type="Pfam" id="PF12937">
    <property type="entry name" value="F-box-like"/>
    <property type="match status" value="1"/>
</dbReference>
<dbReference type="PANTHER" id="PTHR33207">
    <property type="entry name" value="F-BOX DOMAIN CONTAINING PROTEIN-RELATED"/>
    <property type="match status" value="1"/>
</dbReference>
<dbReference type="Gene3D" id="1.20.1280.50">
    <property type="match status" value="1"/>
</dbReference>
<feature type="non-terminal residue" evidence="2">
    <location>
        <position position="1"/>
    </location>
</feature>
<protein>
    <recommendedName>
        <fullName evidence="1">F-box domain-containing protein</fullName>
    </recommendedName>
</protein>
<dbReference type="Gramene" id="TVU09185">
    <property type="protein sequence ID" value="TVU09185"/>
    <property type="gene ID" value="EJB05_42632"/>
</dbReference>
<evidence type="ECO:0000313" key="3">
    <source>
        <dbReference type="Proteomes" id="UP000324897"/>
    </source>
</evidence>
<dbReference type="Proteomes" id="UP000324897">
    <property type="component" value="Chromosome 3"/>
</dbReference>
<evidence type="ECO:0000313" key="2">
    <source>
        <dbReference type="EMBL" id="TVU09185.1"/>
    </source>
</evidence>
<name>A0A5J9TCX0_9POAL</name>
<dbReference type="SUPFAM" id="SSF81383">
    <property type="entry name" value="F-box domain"/>
    <property type="match status" value="1"/>
</dbReference>
<dbReference type="EMBL" id="RWGY01000039">
    <property type="protein sequence ID" value="TVU09185.1"/>
    <property type="molecule type" value="Genomic_DNA"/>
</dbReference>
<sequence>MDYFHEMPDDIVGLILLRLDSQVCLLRAASTCRRWRPIITGAVFLRRFRSLHEQPPVAGSYYNCTHFVIDRTPTLRALVVLPYHRQPLLLPRLPPRVHGLPLDNQGQPGKPSPLASFWFLGCKFIMHGRLRALDTKLRVKQRRRQSYLESS</sequence>